<accession>A0AAW1GSR8</accession>
<name>A0AAW1GSR8_SAPOF</name>
<dbReference type="AlphaFoldDB" id="A0AAW1GSR8"/>
<dbReference type="SMART" id="SM00184">
    <property type="entry name" value="RING"/>
    <property type="match status" value="1"/>
</dbReference>
<dbReference type="EMBL" id="JBDFQZ010000014">
    <property type="protein sequence ID" value="KAK9667092.1"/>
    <property type="molecule type" value="Genomic_DNA"/>
</dbReference>
<dbReference type="GO" id="GO:0016567">
    <property type="term" value="P:protein ubiquitination"/>
    <property type="evidence" value="ECO:0007669"/>
    <property type="project" value="TreeGrafter"/>
</dbReference>
<keyword evidence="3" id="KW-0862">Zinc</keyword>
<evidence type="ECO:0000313" key="6">
    <source>
        <dbReference type="EMBL" id="KAK9667092.1"/>
    </source>
</evidence>
<dbReference type="Proteomes" id="UP001443914">
    <property type="component" value="Unassembled WGS sequence"/>
</dbReference>
<evidence type="ECO:0000256" key="1">
    <source>
        <dbReference type="ARBA" id="ARBA00022723"/>
    </source>
</evidence>
<keyword evidence="7" id="KW-1185">Reference proteome</keyword>
<evidence type="ECO:0000256" key="2">
    <source>
        <dbReference type="ARBA" id="ARBA00022771"/>
    </source>
</evidence>
<evidence type="ECO:0000259" key="5">
    <source>
        <dbReference type="PROSITE" id="PS50089"/>
    </source>
</evidence>
<dbReference type="Pfam" id="PF13639">
    <property type="entry name" value="zf-RING_2"/>
    <property type="match status" value="1"/>
</dbReference>
<keyword evidence="1" id="KW-0479">Metal-binding</keyword>
<sequence length="140" mass="16135">MATVLFYTCIYSPFLRIKGILKNILGFLICMHHHHVECAYCSKGIDSIQKTSYIDLPMSTYKDLKSHEFCNDNDNEDDEPCSVCLVEFEGEDLVSKLSKCGHVFHMTCIDKWVDRNQFTCPLCRTSFLNLHETSSYVSCK</sequence>
<dbReference type="GO" id="GO:0008270">
    <property type="term" value="F:zinc ion binding"/>
    <property type="evidence" value="ECO:0007669"/>
    <property type="project" value="UniProtKB-KW"/>
</dbReference>
<protein>
    <recommendedName>
        <fullName evidence="5">RING-type domain-containing protein</fullName>
    </recommendedName>
</protein>
<dbReference type="SUPFAM" id="SSF57850">
    <property type="entry name" value="RING/U-box"/>
    <property type="match status" value="1"/>
</dbReference>
<dbReference type="PROSITE" id="PS50089">
    <property type="entry name" value="ZF_RING_2"/>
    <property type="match status" value="1"/>
</dbReference>
<keyword evidence="2 4" id="KW-0863">Zinc-finger</keyword>
<comment type="caution">
    <text evidence="6">The sequence shown here is derived from an EMBL/GenBank/DDBJ whole genome shotgun (WGS) entry which is preliminary data.</text>
</comment>
<organism evidence="6 7">
    <name type="scientific">Saponaria officinalis</name>
    <name type="common">Common soapwort</name>
    <name type="synonym">Lychnis saponaria</name>
    <dbReference type="NCBI Taxonomy" id="3572"/>
    <lineage>
        <taxon>Eukaryota</taxon>
        <taxon>Viridiplantae</taxon>
        <taxon>Streptophyta</taxon>
        <taxon>Embryophyta</taxon>
        <taxon>Tracheophyta</taxon>
        <taxon>Spermatophyta</taxon>
        <taxon>Magnoliopsida</taxon>
        <taxon>eudicotyledons</taxon>
        <taxon>Gunneridae</taxon>
        <taxon>Pentapetalae</taxon>
        <taxon>Caryophyllales</taxon>
        <taxon>Caryophyllaceae</taxon>
        <taxon>Caryophylleae</taxon>
        <taxon>Saponaria</taxon>
    </lineage>
</organism>
<dbReference type="Gene3D" id="3.30.40.10">
    <property type="entry name" value="Zinc/RING finger domain, C3HC4 (zinc finger)"/>
    <property type="match status" value="1"/>
</dbReference>
<reference evidence="6" key="1">
    <citation type="submission" date="2024-03" db="EMBL/GenBank/DDBJ databases">
        <title>WGS assembly of Saponaria officinalis var. Norfolk2.</title>
        <authorList>
            <person name="Jenkins J."/>
            <person name="Shu S."/>
            <person name="Grimwood J."/>
            <person name="Barry K."/>
            <person name="Goodstein D."/>
            <person name="Schmutz J."/>
            <person name="Leebens-Mack J."/>
            <person name="Osbourn A."/>
        </authorList>
    </citation>
    <scope>NUCLEOTIDE SEQUENCE [LARGE SCALE GENOMIC DNA]</scope>
    <source>
        <strain evidence="6">JIC</strain>
    </source>
</reference>
<dbReference type="InterPro" id="IPR001841">
    <property type="entry name" value="Znf_RING"/>
</dbReference>
<gene>
    <name evidence="6" type="ORF">RND81_14G232400</name>
</gene>
<dbReference type="InterPro" id="IPR013083">
    <property type="entry name" value="Znf_RING/FYVE/PHD"/>
</dbReference>
<dbReference type="GO" id="GO:0061630">
    <property type="term" value="F:ubiquitin protein ligase activity"/>
    <property type="evidence" value="ECO:0007669"/>
    <property type="project" value="TreeGrafter"/>
</dbReference>
<dbReference type="PANTHER" id="PTHR45969:SF9">
    <property type="entry name" value="RING-TYPE DOMAIN-CONTAINING PROTEIN"/>
    <property type="match status" value="1"/>
</dbReference>
<feature type="domain" description="RING-type" evidence="5">
    <location>
        <begin position="81"/>
        <end position="124"/>
    </location>
</feature>
<evidence type="ECO:0000256" key="4">
    <source>
        <dbReference type="PROSITE-ProRule" id="PRU00175"/>
    </source>
</evidence>
<dbReference type="PANTHER" id="PTHR45969">
    <property type="entry name" value="RING ZINC FINGER PROTEIN-RELATED"/>
    <property type="match status" value="1"/>
</dbReference>
<proteinExistence type="predicted"/>
<evidence type="ECO:0000256" key="3">
    <source>
        <dbReference type="ARBA" id="ARBA00022833"/>
    </source>
</evidence>
<evidence type="ECO:0000313" key="7">
    <source>
        <dbReference type="Proteomes" id="UP001443914"/>
    </source>
</evidence>